<accession>A0A926N656</accession>
<comment type="caution">
    <text evidence="7">The sequence shown here is derived from an EMBL/GenBank/DDBJ whole genome shotgun (WGS) entry which is preliminary data.</text>
</comment>
<dbReference type="PANTHER" id="PTHR12001">
    <property type="entry name" value="GERANYLGERANYL PYROPHOSPHATE SYNTHASE"/>
    <property type="match status" value="1"/>
</dbReference>
<evidence type="ECO:0000313" key="8">
    <source>
        <dbReference type="Proteomes" id="UP000661691"/>
    </source>
</evidence>
<dbReference type="AlphaFoldDB" id="A0A926N656"/>
<dbReference type="InterPro" id="IPR000092">
    <property type="entry name" value="Polyprenyl_synt"/>
</dbReference>
<dbReference type="GO" id="GO:0004659">
    <property type="term" value="F:prenyltransferase activity"/>
    <property type="evidence" value="ECO:0007669"/>
    <property type="project" value="InterPro"/>
</dbReference>
<keyword evidence="4" id="KW-0479">Metal-binding</keyword>
<dbReference type="InterPro" id="IPR033749">
    <property type="entry name" value="Polyprenyl_synt_CS"/>
</dbReference>
<evidence type="ECO:0000313" key="7">
    <source>
        <dbReference type="EMBL" id="MBD1371621.1"/>
    </source>
</evidence>
<evidence type="ECO:0000256" key="3">
    <source>
        <dbReference type="ARBA" id="ARBA00022679"/>
    </source>
</evidence>
<comment type="similarity">
    <text evidence="2 6">Belongs to the FPP/GGPP synthase family.</text>
</comment>
<dbReference type="Pfam" id="PF00348">
    <property type="entry name" value="polyprenyl_synt"/>
    <property type="match status" value="1"/>
</dbReference>
<dbReference type="PROSITE" id="PS00444">
    <property type="entry name" value="POLYPRENYL_SYNTHASE_2"/>
    <property type="match status" value="1"/>
</dbReference>
<dbReference type="SFLD" id="SFLDS00005">
    <property type="entry name" value="Isoprenoid_Synthase_Type_I"/>
    <property type="match status" value="1"/>
</dbReference>
<comment type="cofactor">
    <cofactor evidence="1">
        <name>Mg(2+)</name>
        <dbReference type="ChEBI" id="CHEBI:18420"/>
    </cofactor>
</comment>
<keyword evidence="8" id="KW-1185">Reference proteome</keyword>
<reference evidence="7" key="1">
    <citation type="submission" date="2020-09" db="EMBL/GenBank/DDBJ databases">
        <title>A novel bacterium of genus Hazenella, isolated from South China Sea.</title>
        <authorList>
            <person name="Huang H."/>
            <person name="Mo K."/>
            <person name="Hu Y."/>
        </authorList>
    </citation>
    <scope>NUCLEOTIDE SEQUENCE</scope>
    <source>
        <strain evidence="7">IB182357</strain>
    </source>
</reference>
<organism evidence="7 8">
    <name type="scientific">Polycladospora coralii</name>
    <dbReference type="NCBI Taxonomy" id="2771432"/>
    <lineage>
        <taxon>Bacteria</taxon>
        <taxon>Bacillati</taxon>
        <taxon>Bacillota</taxon>
        <taxon>Bacilli</taxon>
        <taxon>Bacillales</taxon>
        <taxon>Thermoactinomycetaceae</taxon>
        <taxon>Polycladospora</taxon>
    </lineage>
</organism>
<dbReference type="Gene3D" id="1.10.600.10">
    <property type="entry name" value="Farnesyl Diphosphate Synthase"/>
    <property type="match status" value="1"/>
</dbReference>
<evidence type="ECO:0000256" key="4">
    <source>
        <dbReference type="ARBA" id="ARBA00022723"/>
    </source>
</evidence>
<dbReference type="InterPro" id="IPR008949">
    <property type="entry name" value="Isoprenoid_synthase_dom_sf"/>
</dbReference>
<proteinExistence type="inferred from homology"/>
<dbReference type="SUPFAM" id="SSF48576">
    <property type="entry name" value="Terpenoid synthases"/>
    <property type="match status" value="1"/>
</dbReference>
<evidence type="ECO:0000256" key="1">
    <source>
        <dbReference type="ARBA" id="ARBA00001946"/>
    </source>
</evidence>
<evidence type="ECO:0000256" key="5">
    <source>
        <dbReference type="ARBA" id="ARBA00022842"/>
    </source>
</evidence>
<dbReference type="GO" id="GO:0008299">
    <property type="term" value="P:isoprenoid biosynthetic process"/>
    <property type="evidence" value="ECO:0007669"/>
    <property type="project" value="InterPro"/>
</dbReference>
<dbReference type="Proteomes" id="UP000661691">
    <property type="component" value="Unassembled WGS sequence"/>
</dbReference>
<keyword evidence="3 6" id="KW-0808">Transferase</keyword>
<evidence type="ECO:0000256" key="2">
    <source>
        <dbReference type="ARBA" id="ARBA00006706"/>
    </source>
</evidence>
<gene>
    <name evidence="7" type="ORF">IC620_04520</name>
</gene>
<evidence type="ECO:0000256" key="6">
    <source>
        <dbReference type="RuleBase" id="RU004466"/>
    </source>
</evidence>
<dbReference type="GO" id="GO:0046872">
    <property type="term" value="F:metal ion binding"/>
    <property type="evidence" value="ECO:0007669"/>
    <property type="project" value="UniProtKB-KW"/>
</dbReference>
<keyword evidence="5" id="KW-0460">Magnesium</keyword>
<name>A0A926N656_9BACL</name>
<dbReference type="PANTHER" id="PTHR12001:SF69">
    <property type="entry name" value="ALL TRANS-POLYPRENYL-DIPHOSPHATE SYNTHASE PDSS1"/>
    <property type="match status" value="1"/>
</dbReference>
<sequence length="323" mass="36363">MELQDIYLHLRRDIEKIEQELTHSIHTEQTTLQHAAHHLLKAGGKRMRPVFVLLSGRFGTYHLENISHVAVALELIHMASLVHDDVIDNARTRRGKETVKAKWSNQTAMYTGDFIFARALQKIAQIKDSDVQAILSNAMMKMCEGEIEQIEDIFAPDQSLKRYLRRIKRKTALLMSVSCQLGAIVSGARDRDVKALAKYGYYVGMAFQLTDDVLDLTGDEKVLGKPAGSDLRQGNITLPVTYALHHATEQDQTKILTYIQSKGTQGALNEVLDIVRTAGGIEETLQLSTRYLKKALHALALLPDSLERQSLQLIGEFIVRRSY</sequence>
<protein>
    <submittedName>
        <fullName evidence="7">Polyprenyl synthetase family protein</fullName>
    </submittedName>
</protein>
<dbReference type="PROSITE" id="PS00723">
    <property type="entry name" value="POLYPRENYL_SYNTHASE_1"/>
    <property type="match status" value="1"/>
</dbReference>
<dbReference type="RefSeq" id="WP_191138273.1">
    <property type="nucleotide sequence ID" value="NZ_JACXAG020000001.1"/>
</dbReference>
<dbReference type="CDD" id="cd00685">
    <property type="entry name" value="Trans_IPPS_HT"/>
    <property type="match status" value="1"/>
</dbReference>
<dbReference type="EMBL" id="JACXAH010000005">
    <property type="protein sequence ID" value="MBD1371621.1"/>
    <property type="molecule type" value="Genomic_DNA"/>
</dbReference>